<evidence type="ECO:0000313" key="2">
    <source>
        <dbReference type="EMBL" id="PKF34273.1"/>
    </source>
</evidence>
<evidence type="ECO:0000256" key="1">
    <source>
        <dbReference type="SAM" id="SignalP"/>
    </source>
</evidence>
<organism evidence="2 3">
    <name type="scientific">Acinetobacter proteolyticus</name>
    <dbReference type="NCBI Taxonomy" id="1776741"/>
    <lineage>
        <taxon>Bacteria</taxon>
        <taxon>Pseudomonadati</taxon>
        <taxon>Pseudomonadota</taxon>
        <taxon>Gammaproteobacteria</taxon>
        <taxon>Moraxellales</taxon>
        <taxon>Moraxellaceae</taxon>
        <taxon>Acinetobacter</taxon>
    </lineage>
</organism>
<feature type="signal peptide" evidence="1">
    <location>
        <begin position="1"/>
        <end position="22"/>
    </location>
</feature>
<name>A0A2N0WGJ2_9GAMM</name>
<feature type="chain" id="PRO_5014728828" evidence="1">
    <location>
        <begin position="23"/>
        <end position="214"/>
    </location>
</feature>
<reference evidence="2 3" key="1">
    <citation type="submission" date="2017-12" db="EMBL/GenBank/DDBJ databases">
        <title>Draft Genome sequences of multiple microbial strains isolated from spacecraft associated surfaces.</title>
        <authorList>
            <person name="Seuylemezian A."/>
            <person name="Vaishampayan P."/>
            <person name="Venkateswaran K."/>
        </authorList>
    </citation>
    <scope>NUCLEOTIDE SEQUENCE [LARGE SCALE GENOMIC DNA]</scope>
    <source>
        <strain evidence="2 3">2P01AA</strain>
    </source>
</reference>
<dbReference type="AlphaFoldDB" id="A0A2N0WGJ2"/>
<dbReference type="EMBL" id="PISJ01000011">
    <property type="protein sequence ID" value="PKF34273.1"/>
    <property type="molecule type" value="Genomic_DNA"/>
</dbReference>
<gene>
    <name evidence="2" type="ORF">CW311_07225</name>
</gene>
<keyword evidence="1" id="KW-0732">Signal</keyword>
<sequence>MKRTLKYVFASIVLLHSSHCFADKKISTEEKAVYGDIGALLFGQSKDTQVTSTPDGVYIESLFCRKQTPPFTTLLKGRLAIKQDQALISLFQNMFCAPADADSQVSLSAFSNQIQDSLPFSLASYMGMQELGHWSLEDATVLSNTPAKQVEVNMFGLNPRQVSSSVVFWQVVSPTHVRVWFGMFKMAPSDAIIYEFKFKDQHWKLTHLWMSTRL</sequence>
<comment type="caution">
    <text evidence="2">The sequence shown here is derived from an EMBL/GenBank/DDBJ whole genome shotgun (WGS) entry which is preliminary data.</text>
</comment>
<accession>A0A2N0WGJ2</accession>
<dbReference type="RefSeq" id="WP_101236102.1">
    <property type="nucleotide sequence ID" value="NZ_PISJ01000011.1"/>
</dbReference>
<protein>
    <submittedName>
        <fullName evidence="2">Uncharacterized protein</fullName>
    </submittedName>
</protein>
<evidence type="ECO:0000313" key="3">
    <source>
        <dbReference type="Proteomes" id="UP000233553"/>
    </source>
</evidence>
<proteinExistence type="predicted"/>
<dbReference type="Proteomes" id="UP000233553">
    <property type="component" value="Unassembled WGS sequence"/>
</dbReference>